<keyword evidence="2" id="KW-1185">Reference proteome</keyword>
<accession>A0A834HWV0</accession>
<evidence type="ECO:0000313" key="1">
    <source>
        <dbReference type="EMBL" id="KAF7268848.1"/>
    </source>
</evidence>
<dbReference type="EMBL" id="JAACXV010014299">
    <property type="protein sequence ID" value="KAF7268848.1"/>
    <property type="molecule type" value="Genomic_DNA"/>
</dbReference>
<sequence>MFCLLACGKNVYPSRIDIIRESSSVHYLKFKTQLLPSSALADYHRGKRANEKTVAAKIRILCSGYTAATKKSFRKSERM</sequence>
<reference evidence="1" key="1">
    <citation type="submission" date="2020-08" db="EMBL/GenBank/DDBJ databases">
        <title>Genome sequencing and assembly of the red palm weevil Rhynchophorus ferrugineus.</title>
        <authorList>
            <person name="Dias G.B."/>
            <person name="Bergman C.M."/>
            <person name="Manee M."/>
        </authorList>
    </citation>
    <scope>NUCLEOTIDE SEQUENCE</scope>
    <source>
        <strain evidence="1">AA-2017</strain>
        <tissue evidence="1">Whole larva</tissue>
    </source>
</reference>
<protein>
    <submittedName>
        <fullName evidence="1">Uncharacterized protein</fullName>
    </submittedName>
</protein>
<organism evidence="1 2">
    <name type="scientific">Rhynchophorus ferrugineus</name>
    <name type="common">Red palm weevil</name>
    <name type="synonym">Curculio ferrugineus</name>
    <dbReference type="NCBI Taxonomy" id="354439"/>
    <lineage>
        <taxon>Eukaryota</taxon>
        <taxon>Metazoa</taxon>
        <taxon>Ecdysozoa</taxon>
        <taxon>Arthropoda</taxon>
        <taxon>Hexapoda</taxon>
        <taxon>Insecta</taxon>
        <taxon>Pterygota</taxon>
        <taxon>Neoptera</taxon>
        <taxon>Endopterygota</taxon>
        <taxon>Coleoptera</taxon>
        <taxon>Polyphaga</taxon>
        <taxon>Cucujiformia</taxon>
        <taxon>Curculionidae</taxon>
        <taxon>Dryophthorinae</taxon>
        <taxon>Rhynchophorus</taxon>
    </lineage>
</organism>
<dbReference type="Proteomes" id="UP000625711">
    <property type="component" value="Unassembled WGS sequence"/>
</dbReference>
<evidence type="ECO:0000313" key="2">
    <source>
        <dbReference type="Proteomes" id="UP000625711"/>
    </source>
</evidence>
<name>A0A834HWV0_RHYFE</name>
<gene>
    <name evidence="1" type="ORF">GWI33_018070</name>
</gene>
<comment type="caution">
    <text evidence="1">The sequence shown here is derived from an EMBL/GenBank/DDBJ whole genome shotgun (WGS) entry which is preliminary data.</text>
</comment>
<proteinExistence type="predicted"/>
<dbReference type="AlphaFoldDB" id="A0A834HWV0"/>